<proteinExistence type="predicted"/>
<organism evidence="3 4">
    <name type="scientific">Sphingomonas tabacisoli</name>
    <dbReference type="NCBI Taxonomy" id="2249466"/>
    <lineage>
        <taxon>Bacteria</taxon>
        <taxon>Pseudomonadati</taxon>
        <taxon>Pseudomonadota</taxon>
        <taxon>Alphaproteobacteria</taxon>
        <taxon>Sphingomonadales</taxon>
        <taxon>Sphingomonadaceae</taxon>
        <taxon>Sphingomonas</taxon>
    </lineage>
</organism>
<dbReference type="EMBL" id="JBHUDY010000002">
    <property type="protein sequence ID" value="MFD1612981.1"/>
    <property type="molecule type" value="Genomic_DNA"/>
</dbReference>
<sequence length="153" mass="16480">MKPNGIESITEGQKECLRLVYQHRQSKEIARMLGISKASVDQRIDGARAKLGNVSRVEAARMLAAAEGTPIPDPIAYDPIPVAFEPTSIERPSPIGASAGLSGFLPWPTRDHPENDLGWFQRVVAICLVALLGLLCVALLVSIMNGIGGLVRR</sequence>
<feature type="domain" description="HTH luxR-type" evidence="2">
    <location>
        <begin position="6"/>
        <end position="63"/>
    </location>
</feature>
<dbReference type="RefSeq" id="WP_380890611.1">
    <property type="nucleotide sequence ID" value="NZ_JBHUDY010000002.1"/>
</dbReference>
<dbReference type="InterPro" id="IPR036388">
    <property type="entry name" value="WH-like_DNA-bd_sf"/>
</dbReference>
<dbReference type="InterPro" id="IPR000792">
    <property type="entry name" value="Tscrpt_reg_LuxR_C"/>
</dbReference>
<reference evidence="4" key="1">
    <citation type="journal article" date="2019" name="Int. J. Syst. Evol. Microbiol.">
        <title>The Global Catalogue of Microorganisms (GCM) 10K type strain sequencing project: providing services to taxonomists for standard genome sequencing and annotation.</title>
        <authorList>
            <consortium name="The Broad Institute Genomics Platform"/>
            <consortium name="The Broad Institute Genome Sequencing Center for Infectious Disease"/>
            <person name="Wu L."/>
            <person name="Ma J."/>
        </authorList>
    </citation>
    <scope>NUCLEOTIDE SEQUENCE [LARGE SCALE GENOMIC DNA]</scope>
    <source>
        <strain evidence="4">CGMCC 1.16275</strain>
    </source>
</reference>
<keyword evidence="1" id="KW-0472">Membrane</keyword>
<name>A0ABW4I6A9_9SPHN</name>
<evidence type="ECO:0000259" key="2">
    <source>
        <dbReference type="SMART" id="SM00421"/>
    </source>
</evidence>
<keyword evidence="1" id="KW-0812">Transmembrane</keyword>
<dbReference type="Pfam" id="PF00196">
    <property type="entry name" value="GerE"/>
    <property type="match status" value="1"/>
</dbReference>
<dbReference type="InterPro" id="IPR016032">
    <property type="entry name" value="Sig_transdc_resp-reg_C-effctor"/>
</dbReference>
<evidence type="ECO:0000313" key="3">
    <source>
        <dbReference type="EMBL" id="MFD1612981.1"/>
    </source>
</evidence>
<feature type="transmembrane region" description="Helical" evidence="1">
    <location>
        <begin position="119"/>
        <end position="143"/>
    </location>
</feature>
<evidence type="ECO:0000256" key="1">
    <source>
        <dbReference type="SAM" id="Phobius"/>
    </source>
</evidence>
<dbReference type="SMART" id="SM00421">
    <property type="entry name" value="HTH_LUXR"/>
    <property type="match status" value="1"/>
</dbReference>
<comment type="caution">
    <text evidence="3">The sequence shown here is derived from an EMBL/GenBank/DDBJ whole genome shotgun (WGS) entry which is preliminary data.</text>
</comment>
<dbReference type="SUPFAM" id="SSF46894">
    <property type="entry name" value="C-terminal effector domain of the bipartite response regulators"/>
    <property type="match status" value="1"/>
</dbReference>
<evidence type="ECO:0000313" key="4">
    <source>
        <dbReference type="Proteomes" id="UP001597115"/>
    </source>
</evidence>
<dbReference type="Gene3D" id="1.10.10.10">
    <property type="entry name" value="Winged helix-like DNA-binding domain superfamily/Winged helix DNA-binding domain"/>
    <property type="match status" value="1"/>
</dbReference>
<keyword evidence="1" id="KW-1133">Transmembrane helix</keyword>
<accession>A0ABW4I6A9</accession>
<keyword evidence="4" id="KW-1185">Reference proteome</keyword>
<gene>
    <name evidence="3" type="ORF">ACFSCW_14340</name>
</gene>
<protein>
    <submittedName>
        <fullName evidence="3">Helix-turn-helix transcriptional regulator</fullName>
    </submittedName>
</protein>
<dbReference type="Proteomes" id="UP001597115">
    <property type="component" value="Unassembled WGS sequence"/>
</dbReference>